<evidence type="ECO:0000256" key="3">
    <source>
        <dbReference type="ARBA" id="ARBA00022833"/>
    </source>
</evidence>
<dbReference type="GO" id="GO:0008270">
    <property type="term" value="F:zinc ion binding"/>
    <property type="evidence" value="ECO:0007669"/>
    <property type="project" value="UniProtKB-KW"/>
</dbReference>
<dbReference type="Proteomes" id="UP000612746">
    <property type="component" value="Unassembled WGS sequence"/>
</dbReference>
<organism evidence="7 8">
    <name type="scientific">Umbelopsis vinacea</name>
    <dbReference type="NCBI Taxonomy" id="44442"/>
    <lineage>
        <taxon>Eukaryota</taxon>
        <taxon>Fungi</taxon>
        <taxon>Fungi incertae sedis</taxon>
        <taxon>Mucoromycota</taxon>
        <taxon>Mucoromycotina</taxon>
        <taxon>Umbelopsidomycetes</taxon>
        <taxon>Umbelopsidales</taxon>
        <taxon>Umbelopsidaceae</taxon>
        <taxon>Umbelopsis</taxon>
    </lineage>
</organism>
<dbReference type="PANTHER" id="PTHR23164:SF30">
    <property type="entry name" value="EARLY ENDOSOME ANTIGEN 1"/>
    <property type="match status" value="1"/>
</dbReference>
<feature type="compositionally biased region" description="Polar residues" evidence="5">
    <location>
        <begin position="188"/>
        <end position="197"/>
    </location>
</feature>
<comment type="caution">
    <text evidence="7">The sequence shown here is derived from an EMBL/GenBank/DDBJ whole genome shotgun (WGS) entry which is preliminary data.</text>
</comment>
<dbReference type="SUPFAM" id="SSF57903">
    <property type="entry name" value="FYVE/PHD zinc finger"/>
    <property type="match status" value="1"/>
</dbReference>
<feature type="domain" description="FYVE-type" evidence="6">
    <location>
        <begin position="94"/>
        <end position="149"/>
    </location>
</feature>
<feature type="region of interest" description="Disordered" evidence="5">
    <location>
        <begin position="163"/>
        <end position="199"/>
    </location>
</feature>
<proteinExistence type="predicted"/>
<dbReference type="Gene3D" id="3.30.40.10">
    <property type="entry name" value="Zinc/RING finger domain, C3HC4 (zinc finger)"/>
    <property type="match status" value="1"/>
</dbReference>
<dbReference type="OrthoDB" id="10018316at2759"/>
<dbReference type="SMART" id="SM00064">
    <property type="entry name" value="FYVE"/>
    <property type="match status" value="1"/>
</dbReference>
<evidence type="ECO:0000259" key="6">
    <source>
        <dbReference type="PROSITE" id="PS50178"/>
    </source>
</evidence>
<accession>A0A8H7PMN7</accession>
<dbReference type="InterPro" id="IPR000306">
    <property type="entry name" value="Znf_FYVE"/>
</dbReference>
<keyword evidence="2 4" id="KW-0863">Zinc-finger</keyword>
<feature type="region of interest" description="Disordered" evidence="5">
    <location>
        <begin position="1"/>
        <end position="46"/>
    </location>
</feature>
<reference evidence="7" key="1">
    <citation type="submission" date="2020-12" db="EMBL/GenBank/DDBJ databases">
        <title>Metabolic potential, ecology and presence of endohyphal bacteria is reflected in genomic diversity of Mucoromycotina.</title>
        <authorList>
            <person name="Muszewska A."/>
            <person name="Okrasinska A."/>
            <person name="Steczkiewicz K."/>
            <person name="Drgas O."/>
            <person name="Orlowska M."/>
            <person name="Perlinska-Lenart U."/>
            <person name="Aleksandrzak-Piekarczyk T."/>
            <person name="Szatraj K."/>
            <person name="Zielenkiewicz U."/>
            <person name="Pilsyk S."/>
            <person name="Malc E."/>
            <person name="Mieczkowski P."/>
            <person name="Kruszewska J.S."/>
            <person name="Biernat P."/>
            <person name="Pawlowska J."/>
        </authorList>
    </citation>
    <scope>NUCLEOTIDE SEQUENCE</scope>
    <source>
        <strain evidence="7">WA0000051536</strain>
    </source>
</reference>
<dbReference type="AlphaFoldDB" id="A0A8H7PMN7"/>
<feature type="compositionally biased region" description="Polar residues" evidence="5">
    <location>
        <begin position="12"/>
        <end position="24"/>
    </location>
</feature>
<evidence type="ECO:0000256" key="4">
    <source>
        <dbReference type="PROSITE-ProRule" id="PRU00091"/>
    </source>
</evidence>
<dbReference type="CDD" id="cd15760">
    <property type="entry name" value="FYVE_scVPS27p_like"/>
    <property type="match status" value="1"/>
</dbReference>
<dbReference type="InterPro" id="IPR013083">
    <property type="entry name" value="Znf_RING/FYVE/PHD"/>
</dbReference>
<keyword evidence="3" id="KW-0862">Zinc</keyword>
<evidence type="ECO:0000256" key="1">
    <source>
        <dbReference type="ARBA" id="ARBA00022723"/>
    </source>
</evidence>
<keyword evidence="1" id="KW-0479">Metal-binding</keyword>
<evidence type="ECO:0000256" key="2">
    <source>
        <dbReference type="ARBA" id="ARBA00022771"/>
    </source>
</evidence>
<gene>
    <name evidence="7" type="ORF">INT44_000490</name>
</gene>
<dbReference type="PANTHER" id="PTHR23164">
    <property type="entry name" value="EARLY ENDOSOME ANTIGEN 1"/>
    <property type="match status" value="1"/>
</dbReference>
<evidence type="ECO:0000313" key="8">
    <source>
        <dbReference type="Proteomes" id="UP000612746"/>
    </source>
</evidence>
<dbReference type="InterPro" id="IPR011011">
    <property type="entry name" value="Znf_FYVE_PHD"/>
</dbReference>
<sequence>MDVYALTRKQRPSQLTMGSTQANSVPAHPLSQPLQRESHHQSTPSGNQLDIEAQLMATRALRRSSILSTLAIGPPSRDHWKPDSEASQCAYPGCKNQFGLFERRHHCRKCGDIFCAVHCSNYFRLDQSINFNPHGELVRGCDTCAKQHQRWWSIIRRASLAAAKPEENNNPPAELAPAISEHERSSSRRANIMTNLPPQDMEGISELGRDDIVKPTTQDSSGADRSIDIRQRITGKLSKPRVTKNENIHSFVQRLADSTFNPIASVPADWQWSTF</sequence>
<evidence type="ECO:0000256" key="5">
    <source>
        <dbReference type="SAM" id="MobiDB-lite"/>
    </source>
</evidence>
<dbReference type="Pfam" id="PF01363">
    <property type="entry name" value="FYVE"/>
    <property type="match status" value="1"/>
</dbReference>
<name>A0A8H7PMN7_9FUNG</name>
<evidence type="ECO:0000313" key="7">
    <source>
        <dbReference type="EMBL" id="KAG2176011.1"/>
    </source>
</evidence>
<dbReference type="InterPro" id="IPR017455">
    <property type="entry name" value="Znf_FYVE-rel"/>
</dbReference>
<keyword evidence="8" id="KW-1185">Reference proteome</keyword>
<dbReference type="EMBL" id="JAEPRA010000014">
    <property type="protein sequence ID" value="KAG2176011.1"/>
    <property type="molecule type" value="Genomic_DNA"/>
</dbReference>
<dbReference type="PROSITE" id="PS50178">
    <property type="entry name" value="ZF_FYVE"/>
    <property type="match status" value="1"/>
</dbReference>
<protein>
    <recommendedName>
        <fullName evidence="6">FYVE-type domain-containing protein</fullName>
    </recommendedName>
</protein>